<evidence type="ECO:0000313" key="1">
    <source>
        <dbReference type="EMBL" id="OXB94760.1"/>
    </source>
</evidence>
<dbReference type="AlphaFoldDB" id="A0A226QT41"/>
<proteinExistence type="predicted"/>
<comment type="caution">
    <text evidence="1">The sequence shown here is derived from an EMBL/GenBank/DDBJ whole genome shotgun (WGS) entry which is preliminary data.</text>
</comment>
<dbReference type="RefSeq" id="WP_089097214.1">
    <property type="nucleotide sequence ID" value="NZ_NDYL01000001.1"/>
</dbReference>
<sequence length="103" mass="11660">MAMVRQHPDYPKWRMKIGIMPDFSGSKISSQEIPIGVCDGANKVFKLANKPLKHSEEVVKDGMVMKRDLDYTIDYATGTITFSDHQIPQPKSVIHVTYKYMGA</sequence>
<dbReference type="EMBL" id="NDYL01000001">
    <property type="protein sequence ID" value="OXB94760.1"/>
    <property type="molecule type" value="Genomic_DNA"/>
</dbReference>
<name>A0A226QT41_9BACL</name>
<dbReference type="Proteomes" id="UP000198394">
    <property type="component" value="Unassembled WGS sequence"/>
</dbReference>
<evidence type="ECO:0000313" key="2">
    <source>
        <dbReference type="Proteomes" id="UP000198394"/>
    </source>
</evidence>
<accession>A0A226QT41</accession>
<gene>
    <name evidence="1" type="ORF">B9L23_07815</name>
</gene>
<reference evidence="1 2" key="1">
    <citation type="submission" date="2017-04" db="EMBL/GenBank/DDBJ databases">
        <title>The genome sequence of Parageobacillus galactosidasius DSM 18751.</title>
        <authorList>
            <person name="Ramaloko W.T."/>
            <person name="Koen N."/>
            <person name="Polliack S."/>
            <person name="Aliyu H."/>
            <person name="Lebre P."/>
            <person name="Mohr T."/>
            <person name="Oswald F."/>
            <person name="Zwick M."/>
            <person name="Neumann A."/>
            <person name="Syldatk C."/>
            <person name="Cowan D."/>
            <person name="De Maayer P."/>
        </authorList>
    </citation>
    <scope>NUCLEOTIDE SEQUENCE [LARGE SCALE GENOMIC DNA]</scope>
    <source>
        <strain evidence="1 2">DSM 18751</strain>
    </source>
</reference>
<organism evidence="1 2">
    <name type="scientific">Parageobacillus galactosidasius</name>
    <dbReference type="NCBI Taxonomy" id="883812"/>
    <lineage>
        <taxon>Bacteria</taxon>
        <taxon>Bacillati</taxon>
        <taxon>Bacillota</taxon>
        <taxon>Bacilli</taxon>
        <taxon>Bacillales</taxon>
        <taxon>Anoxybacillaceae</taxon>
        <taxon>Parageobacillus</taxon>
    </lineage>
</organism>
<protein>
    <submittedName>
        <fullName evidence="1">Uncharacterized protein</fullName>
    </submittedName>
</protein>
<keyword evidence="2" id="KW-1185">Reference proteome</keyword>